<keyword evidence="2" id="KW-0472">Membrane</keyword>
<proteinExistence type="predicted"/>
<evidence type="ECO:0000313" key="3">
    <source>
        <dbReference type="EMBL" id="KAL1523157.1"/>
    </source>
</evidence>
<evidence type="ECO:0000256" key="1">
    <source>
        <dbReference type="SAM" id="MobiDB-lite"/>
    </source>
</evidence>
<dbReference type="AlphaFoldDB" id="A0AB34JQL1"/>
<protein>
    <submittedName>
        <fullName evidence="3">Uncharacterized protein</fullName>
    </submittedName>
</protein>
<keyword evidence="2" id="KW-1133">Transmembrane helix</keyword>
<evidence type="ECO:0000313" key="4">
    <source>
        <dbReference type="Proteomes" id="UP001515480"/>
    </source>
</evidence>
<sequence>MLSLLAAPSLAPPLQRLNPSPLTPVRVDSRSAAVLMPPAAHLSRRQRSPLLMAARGPPPDSLQTRIESKFGKGFLRAVAIIIGILPYPLMLLGAVLQSTPQ</sequence>
<dbReference type="Proteomes" id="UP001515480">
    <property type="component" value="Unassembled WGS sequence"/>
</dbReference>
<feature type="region of interest" description="Disordered" evidence="1">
    <location>
        <begin position="40"/>
        <end position="60"/>
    </location>
</feature>
<gene>
    <name evidence="3" type="ORF">AB1Y20_018112</name>
</gene>
<dbReference type="EMBL" id="JBGBPQ010000006">
    <property type="protein sequence ID" value="KAL1523157.1"/>
    <property type="molecule type" value="Genomic_DNA"/>
</dbReference>
<comment type="caution">
    <text evidence="3">The sequence shown here is derived from an EMBL/GenBank/DDBJ whole genome shotgun (WGS) entry which is preliminary data.</text>
</comment>
<name>A0AB34JQL1_PRYPA</name>
<evidence type="ECO:0000256" key="2">
    <source>
        <dbReference type="SAM" id="Phobius"/>
    </source>
</evidence>
<feature type="region of interest" description="Disordered" evidence="1">
    <location>
        <begin position="1"/>
        <end position="23"/>
    </location>
</feature>
<feature type="compositionally biased region" description="Low complexity" evidence="1">
    <location>
        <begin position="1"/>
        <end position="14"/>
    </location>
</feature>
<keyword evidence="4" id="KW-1185">Reference proteome</keyword>
<feature type="transmembrane region" description="Helical" evidence="2">
    <location>
        <begin position="74"/>
        <end position="96"/>
    </location>
</feature>
<accession>A0AB34JQL1</accession>
<organism evidence="3 4">
    <name type="scientific">Prymnesium parvum</name>
    <name type="common">Toxic golden alga</name>
    <dbReference type="NCBI Taxonomy" id="97485"/>
    <lineage>
        <taxon>Eukaryota</taxon>
        <taxon>Haptista</taxon>
        <taxon>Haptophyta</taxon>
        <taxon>Prymnesiophyceae</taxon>
        <taxon>Prymnesiales</taxon>
        <taxon>Prymnesiaceae</taxon>
        <taxon>Prymnesium</taxon>
    </lineage>
</organism>
<keyword evidence="2" id="KW-0812">Transmembrane</keyword>
<reference evidence="3 4" key="1">
    <citation type="journal article" date="2024" name="Science">
        <title>Giant polyketide synthase enzymes in the biosynthesis of giant marine polyether toxins.</title>
        <authorList>
            <person name="Fallon T.R."/>
            <person name="Shende V.V."/>
            <person name="Wierzbicki I.H."/>
            <person name="Pendleton A.L."/>
            <person name="Watervoot N.F."/>
            <person name="Auber R.P."/>
            <person name="Gonzalez D.J."/>
            <person name="Wisecaver J.H."/>
            <person name="Moore B.S."/>
        </authorList>
    </citation>
    <scope>NUCLEOTIDE SEQUENCE [LARGE SCALE GENOMIC DNA]</scope>
    <source>
        <strain evidence="3 4">12B1</strain>
    </source>
</reference>